<name>A0ABS8VGT8_DATST</name>
<dbReference type="Proteomes" id="UP000823775">
    <property type="component" value="Unassembled WGS sequence"/>
</dbReference>
<evidence type="ECO:0000313" key="2">
    <source>
        <dbReference type="Proteomes" id="UP000823775"/>
    </source>
</evidence>
<reference evidence="1 2" key="1">
    <citation type="journal article" date="2021" name="BMC Genomics">
        <title>Datura genome reveals duplications of psychoactive alkaloid biosynthetic genes and high mutation rate following tissue culture.</title>
        <authorList>
            <person name="Rajewski A."/>
            <person name="Carter-House D."/>
            <person name="Stajich J."/>
            <person name="Litt A."/>
        </authorList>
    </citation>
    <scope>NUCLEOTIDE SEQUENCE [LARGE SCALE GENOMIC DNA]</scope>
    <source>
        <strain evidence="1">AR-01</strain>
    </source>
</reference>
<accession>A0ABS8VGT8</accession>
<gene>
    <name evidence="1" type="ORF">HAX54_035604</name>
</gene>
<proteinExistence type="predicted"/>
<organism evidence="1 2">
    <name type="scientific">Datura stramonium</name>
    <name type="common">Jimsonweed</name>
    <name type="synonym">Common thornapple</name>
    <dbReference type="NCBI Taxonomy" id="4076"/>
    <lineage>
        <taxon>Eukaryota</taxon>
        <taxon>Viridiplantae</taxon>
        <taxon>Streptophyta</taxon>
        <taxon>Embryophyta</taxon>
        <taxon>Tracheophyta</taxon>
        <taxon>Spermatophyta</taxon>
        <taxon>Magnoliopsida</taxon>
        <taxon>eudicotyledons</taxon>
        <taxon>Gunneridae</taxon>
        <taxon>Pentapetalae</taxon>
        <taxon>asterids</taxon>
        <taxon>lamiids</taxon>
        <taxon>Solanales</taxon>
        <taxon>Solanaceae</taxon>
        <taxon>Solanoideae</taxon>
        <taxon>Datureae</taxon>
        <taxon>Datura</taxon>
    </lineage>
</organism>
<protein>
    <submittedName>
        <fullName evidence="1">Uncharacterized protein</fullName>
    </submittedName>
</protein>
<keyword evidence="2" id="KW-1185">Reference proteome</keyword>
<feature type="non-terminal residue" evidence="1">
    <location>
        <position position="67"/>
    </location>
</feature>
<comment type="caution">
    <text evidence="1">The sequence shown here is derived from an EMBL/GenBank/DDBJ whole genome shotgun (WGS) entry which is preliminary data.</text>
</comment>
<evidence type="ECO:0000313" key="1">
    <source>
        <dbReference type="EMBL" id="MCD9646079.1"/>
    </source>
</evidence>
<dbReference type="EMBL" id="JACEIK010004660">
    <property type="protein sequence ID" value="MCD9646079.1"/>
    <property type="molecule type" value="Genomic_DNA"/>
</dbReference>
<sequence>MGSIEMFVIDLGTTTFGDSLVGSGKIPMELYYWYAQSSVAHRRVSGSSRTPPATRRCFADAASALND</sequence>